<evidence type="ECO:0000256" key="1">
    <source>
        <dbReference type="ARBA" id="ARBA00022679"/>
    </source>
</evidence>
<evidence type="ECO:0000256" key="2">
    <source>
        <dbReference type="ARBA" id="ARBA00022695"/>
    </source>
</evidence>
<dbReference type="InterPro" id="IPR005835">
    <property type="entry name" value="NTP_transferase_dom"/>
</dbReference>
<reference evidence="4" key="1">
    <citation type="submission" date="2020-10" db="EMBL/GenBank/DDBJ databases">
        <authorList>
            <person name="Gilroy R."/>
        </authorList>
    </citation>
    <scope>NUCLEOTIDE SEQUENCE</scope>
    <source>
        <strain evidence="4">B1-20833</strain>
    </source>
</reference>
<evidence type="ECO:0000313" key="5">
    <source>
        <dbReference type="Proteomes" id="UP000823661"/>
    </source>
</evidence>
<comment type="caution">
    <text evidence="4">The sequence shown here is derived from an EMBL/GenBank/DDBJ whole genome shotgun (WGS) entry which is preliminary data.</text>
</comment>
<dbReference type="PANTHER" id="PTHR43584">
    <property type="entry name" value="NUCLEOTIDYL TRANSFERASE"/>
    <property type="match status" value="1"/>
</dbReference>
<organism evidence="4 5">
    <name type="scientific">Candidatus Cryptobacteroides intestinavium</name>
    <dbReference type="NCBI Taxonomy" id="2840766"/>
    <lineage>
        <taxon>Bacteria</taxon>
        <taxon>Pseudomonadati</taxon>
        <taxon>Bacteroidota</taxon>
        <taxon>Bacteroidia</taxon>
        <taxon>Bacteroidales</taxon>
        <taxon>Candidatus Cryptobacteroides</taxon>
    </lineage>
</organism>
<dbReference type="SUPFAM" id="SSF53448">
    <property type="entry name" value="Nucleotide-diphospho-sugar transferases"/>
    <property type="match status" value="1"/>
</dbReference>
<dbReference type="InterPro" id="IPR050065">
    <property type="entry name" value="GlmU-like"/>
</dbReference>
<dbReference type="AlphaFoldDB" id="A0A9D9MY20"/>
<gene>
    <name evidence="4" type="ORF">IAC06_09370</name>
</gene>
<dbReference type="InterPro" id="IPR029044">
    <property type="entry name" value="Nucleotide-diphossugar_trans"/>
</dbReference>
<sequence length="292" mass="31986">MKAMIFAAGLGTRLRPLTDNMPKALVPVCGRPLISIVIGRLISAGYDDIVINVHHFADMIEDYVHSMDDFGIRIRFSDERAGLLDTGGGILHARPLLEGDGRFLVHNVDILSDADLRRFYMNADPDAVATLLVSSRKTSRYLLFNDSMEMKGWTNVDSGLVRSPFLPGGAGEAAGSDAESFVSGNGLTGYAFSGIHLLSDRIFPYLEDYAAGLLSARQDTERKRADTSVRPVKFSITDFYIDSCAFCRISGAAPGHLDILDTGKPAALAEAERFIDRHRIIRECSLRSALKE</sequence>
<dbReference type="Gene3D" id="3.90.550.10">
    <property type="entry name" value="Spore Coat Polysaccharide Biosynthesis Protein SpsA, Chain A"/>
    <property type="match status" value="1"/>
</dbReference>
<reference evidence="4" key="2">
    <citation type="journal article" date="2021" name="PeerJ">
        <title>Extensive microbial diversity within the chicken gut microbiome revealed by metagenomics and culture.</title>
        <authorList>
            <person name="Gilroy R."/>
            <person name="Ravi A."/>
            <person name="Getino M."/>
            <person name="Pursley I."/>
            <person name="Horton D.L."/>
            <person name="Alikhan N.F."/>
            <person name="Baker D."/>
            <person name="Gharbi K."/>
            <person name="Hall N."/>
            <person name="Watson M."/>
            <person name="Adriaenssens E.M."/>
            <person name="Foster-Nyarko E."/>
            <person name="Jarju S."/>
            <person name="Secka A."/>
            <person name="Antonio M."/>
            <person name="Oren A."/>
            <person name="Chaudhuri R.R."/>
            <person name="La Ragione R."/>
            <person name="Hildebrand F."/>
            <person name="Pallen M.J."/>
        </authorList>
    </citation>
    <scope>NUCLEOTIDE SEQUENCE</scope>
    <source>
        <strain evidence="4">B1-20833</strain>
    </source>
</reference>
<evidence type="ECO:0000313" key="4">
    <source>
        <dbReference type="EMBL" id="MBO8453072.1"/>
    </source>
</evidence>
<name>A0A9D9MY20_9BACT</name>
<keyword evidence="2" id="KW-0548">Nucleotidyltransferase</keyword>
<evidence type="ECO:0000259" key="3">
    <source>
        <dbReference type="Pfam" id="PF00483"/>
    </source>
</evidence>
<dbReference type="Pfam" id="PF00483">
    <property type="entry name" value="NTP_transferase"/>
    <property type="match status" value="1"/>
</dbReference>
<dbReference type="Proteomes" id="UP000823661">
    <property type="component" value="Unassembled WGS sequence"/>
</dbReference>
<dbReference type="GO" id="GO:0016779">
    <property type="term" value="F:nucleotidyltransferase activity"/>
    <property type="evidence" value="ECO:0007669"/>
    <property type="project" value="UniProtKB-KW"/>
</dbReference>
<dbReference type="EMBL" id="JADIMI010000088">
    <property type="protein sequence ID" value="MBO8453072.1"/>
    <property type="molecule type" value="Genomic_DNA"/>
</dbReference>
<proteinExistence type="predicted"/>
<protein>
    <submittedName>
        <fullName evidence="4">NTP transferase domain-containing protein</fullName>
    </submittedName>
</protein>
<keyword evidence="1 4" id="KW-0808">Transferase</keyword>
<feature type="domain" description="Nucleotidyl transferase" evidence="3">
    <location>
        <begin position="2"/>
        <end position="128"/>
    </location>
</feature>
<dbReference type="PANTHER" id="PTHR43584:SF8">
    <property type="entry name" value="N-ACETYLMURAMATE ALPHA-1-PHOSPHATE URIDYLYLTRANSFERASE"/>
    <property type="match status" value="1"/>
</dbReference>
<accession>A0A9D9MY20</accession>